<dbReference type="EMBL" id="JBBWWR010000006">
    <property type="protein sequence ID" value="KAK8965164.1"/>
    <property type="molecule type" value="Genomic_DNA"/>
</dbReference>
<organism evidence="1 2">
    <name type="scientific">Platanthera guangdongensis</name>
    <dbReference type="NCBI Taxonomy" id="2320717"/>
    <lineage>
        <taxon>Eukaryota</taxon>
        <taxon>Viridiplantae</taxon>
        <taxon>Streptophyta</taxon>
        <taxon>Embryophyta</taxon>
        <taxon>Tracheophyta</taxon>
        <taxon>Spermatophyta</taxon>
        <taxon>Magnoliopsida</taxon>
        <taxon>Liliopsida</taxon>
        <taxon>Asparagales</taxon>
        <taxon>Orchidaceae</taxon>
        <taxon>Orchidoideae</taxon>
        <taxon>Orchideae</taxon>
        <taxon>Orchidinae</taxon>
        <taxon>Platanthera</taxon>
    </lineage>
</organism>
<gene>
    <name evidence="1" type="ORF">KSP40_PGU013976</name>
</gene>
<sequence length="266" mass="29924">MNAEMETEGFQYSVIDIGFEFDAPQFFHLEREELPSEVHQAELWFETAGNYPPSPLIVNLSVGKEGKHEILNTLLKLRDMDSSNTQMDVSNAPRNVYAFNGSSLLSGGLKGRTYGNFRHQDLSKDNYHQTFKGTDSSNSCFMKPTTSHLARKTSAQRSNRFHRPLSVQTGTSDDPIHGLLHAAKRQKVAGGLICKMVDTVQQSDLLHKNSKKECFSNCISHPTKLRLTIPKEPVLETARRAKTFRAQRSNQSAGKKLAPLHLKLFH</sequence>
<proteinExistence type="predicted"/>
<dbReference type="PANTHER" id="PTHR14326">
    <property type="entry name" value="TARGETING PROTEIN FOR XKLP2"/>
    <property type="match status" value="1"/>
</dbReference>
<name>A0ABR2MNJ8_9ASPA</name>
<evidence type="ECO:0000313" key="2">
    <source>
        <dbReference type="Proteomes" id="UP001412067"/>
    </source>
</evidence>
<evidence type="ECO:0000313" key="1">
    <source>
        <dbReference type="EMBL" id="KAK8965164.1"/>
    </source>
</evidence>
<protein>
    <submittedName>
        <fullName evidence="1">Uncharacterized protein</fullName>
    </submittedName>
</protein>
<keyword evidence="2" id="KW-1185">Reference proteome</keyword>
<dbReference type="Proteomes" id="UP001412067">
    <property type="component" value="Unassembled WGS sequence"/>
</dbReference>
<dbReference type="InterPro" id="IPR009675">
    <property type="entry name" value="TPX2_fam"/>
</dbReference>
<comment type="caution">
    <text evidence="1">The sequence shown here is derived from an EMBL/GenBank/DDBJ whole genome shotgun (WGS) entry which is preliminary data.</text>
</comment>
<accession>A0ABR2MNJ8</accession>
<dbReference type="PANTHER" id="PTHR14326:SF15">
    <property type="entry name" value="OS06G0130200 PROTEIN"/>
    <property type="match status" value="1"/>
</dbReference>
<reference evidence="1 2" key="1">
    <citation type="journal article" date="2022" name="Nat. Plants">
        <title>Genomes of leafy and leafless Platanthera orchids illuminate the evolution of mycoheterotrophy.</title>
        <authorList>
            <person name="Li M.H."/>
            <person name="Liu K.W."/>
            <person name="Li Z."/>
            <person name="Lu H.C."/>
            <person name="Ye Q.L."/>
            <person name="Zhang D."/>
            <person name="Wang J.Y."/>
            <person name="Li Y.F."/>
            <person name="Zhong Z.M."/>
            <person name="Liu X."/>
            <person name="Yu X."/>
            <person name="Liu D.K."/>
            <person name="Tu X.D."/>
            <person name="Liu B."/>
            <person name="Hao Y."/>
            <person name="Liao X.Y."/>
            <person name="Jiang Y.T."/>
            <person name="Sun W.H."/>
            <person name="Chen J."/>
            <person name="Chen Y.Q."/>
            <person name="Ai Y."/>
            <person name="Zhai J.W."/>
            <person name="Wu S.S."/>
            <person name="Zhou Z."/>
            <person name="Hsiao Y.Y."/>
            <person name="Wu W.L."/>
            <person name="Chen Y.Y."/>
            <person name="Lin Y.F."/>
            <person name="Hsu J.L."/>
            <person name="Li C.Y."/>
            <person name="Wang Z.W."/>
            <person name="Zhao X."/>
            <person name="Zhong W.Y."/>
            <person name="Ma X.K."/>
            <person name="Ma L."/>
            <person name="Huang J."/>
            <person name="Chen G.Z."/>
            <person name="Huang M.Z."/>
            <person name="Huang L."/>
            <person name="Peng D.H."/>
            <person name="Luo Y.B."/>
            <person name="Zou S.Q."/>
            <person name="Chen S.P."/>
            <person name="Lan S."/>
            <person name="Tsai W.C."/>
            <person name="Van de Peer Y."/>
            <person name="Liu Z.J."/>
        </authorList>
    </citation>
    <scope>NUCLEOTIDE SEQUENCE [LARGE SCALE GENOMIC DNA]</scope>
    <source>
        <strain evidence="1">Lor288</strain>
    </source>
</reference>